<dbReference type="PANTHER" id="PTHR43193:SF2">
    <property type="entry name" value="POLYFERREDOXIN PROTEIN FWDF"/>
    <property type="match status" value="1"/>
</dbReference>
<dbReference type="OrthoDB" id="430408at2"/>
<dbReference type="InterPro" id="IPR017896">
    <property type="entry name" value="4Fe4S_Fe-S-bd"/>
</dbReference>
<keyword evidence="3" id="KW-0411">Iron-sulfur</keyword>
<dbReference type="Gene3D" id="3.30.70.20">
    <property type="match status" value="1"/>
</dbReference>
<dbReference type="GO" id="GO:0046872">
    <property type="term" value="F:metal ion binding"/>
    <property type="evidence" value="ECO:0007669"/>
    <property type="project" value="UniProtKB-KW"/>
</dbReference>
<keyword evidence="2" id="KW-0408">Iron</keyword>
<evidence type="ECO:0000256" key="3">
    <source>
        <dbReference type="ARBA" id="ARBA00023014"/>
    </source>
</evidence>
<dbReference type="SUPFAM" id="SSF54862">
    <property type="entry name" value="4Fe-4S ferredoxins"/>
    <property type="match status" value="1"/>
</dbReference>
<reference evidence="5 6" key="1">
    <citation type="submission" date="2018-06" db="EMBL/GenBank/DDBJ databases">
        <title>Genomic Encyclopedia of Type Strains, Phase I: the one thousand microbial genomes (KMG-I) project.</title>
        <authorList>
            <person name="Kyrpides N."/>
        </authorList>
    </citation>
    <scope>NUCLEOTIDE SEQUENCE [LARGE SCALE GENOMIC DNA]</scope>
    <source>
        <strain evidence="5 6">DSM 19573</strain>
    </source>
</reference>
<organism evidence="5 6">
    <name type="scientific">Ruminiclostridium sufflavum DSM 19573</name>
    <dbReference type="NCBI Taxonomy" id="1121337"/>
    <lineage>
        <taxon>Bacteria</taxon>
        <taxon>Bacillati</taxon>
        <taxon>Bacillota</taxon>
        <taxon>Clostridia</taxon>
        <taxon>Eubacteriales</taxon>
        <taxon>Oscillospiraceae</taxon>
        <taxon>Ruminiclostridium</taxon>
    </lineage>
</organism>
<evidence type="ECO:0000313" key="5">
    <source>
        <dbReference type="EMBL" id="PYG87798.1"/>
    </source>
</evidence>
<dbReference type="EMBL" id="QKMR01000009">
    <property type="protein sequence ID" value="PYG87798.1"/>
    <property type="molecule type" value="Genomic_DNA"/>
</dbReference>
<dbReference type="RefSeq" id="WP_110461854.1">
    <property type="nucleotide sequence ID" value="NZ_QKMR01000009.1"/>
</dbReference>
<dbReference type="InterPro" id="IPR052977">
    <property type="entry name" value="Polyferredoxin-like_ET"/>
</dbReference>
<name>A0A318XP01_9FIRM</name>
<evidence type="ECO:0000313" key="6">
    <source>
        <dbReference type="Proteomes" id="UP000248132"/>
    </source>
</evidence>
<gene>
    <name evidence="5" type="ORF">LY28_01818</name>
</gene>
<dbReference type="GO" id="GO:0051536">
    <property type="term" value="F:iron-sulfur cluster binding"/>
    <property type="evidence" value="ECO:0007669"/>
    <property type="project" value="UniProtKB-KW"/>
</dbReference>
<dbReference type="PROSITE" id="PS51379">
    <property type="entry name" value="4FE4S_FER_2"/>
    <property type="match status" value="2"/>
</dbReference>
<evidence type="ECO:0000256" key="2">
    <source>
        <dbReference type="ARBA" id="ARBA00023004"/>
    </source>
</evidence>
<evidence type="ECO:0000256" key="1">
    <source>
        <dbReference type="ARBA" id="ARBA00022723"/>
    </source>
</evidence>
<keyword evidence="1" id="KW-0479">Metal-binding</keyword>
<dbReference type="AlphaFoldDB" id="A0A318XP01"/>
<accession>A0A318XP01</accession>
<evidence type="ECO:0000259" key="4">
    <source>
        <dbReference type="PROSITE" id="PS51379"/>
    </source>
</evidence>
<dbReference type="Proteomes" id="UP000248132">
    <property type="component" value="Unassembled WGS sequence"/>
</dbReference>
<dbReference type="InterPro" id="IPR007525">
    <property type="entry name" value="FrhB_FdhB_C"/>
</dbReference>
<dbReference type="PROSITE" id="PS00198">
    <property type="entry name" value="4FE4S_FER_1"/>
    <property type="match status" value="1"/>
</dbReference>
<protein>
    <submittedName>
        <fullName evidence="5">Coenzyme F420-reducing hydrogenase beta subunit</fullName>
    </submittedName>
</protein>
<dbReference type="Pfam" id="PF04432">
    <property type="entry name" value="FrhB_FdhB_C"/>
    <property type="match status" value="1"/>
</dbReference>
<dbReference type="PANTHER" id="PTHR43193">
    <property type="match status" value="1"/>
</dbReference>
<sequence length="408" mass="46730">MYKSYLETYSKSDCCGCSACSLACPVSAITMAEDSEGFLYPRVNNDKCINCSICIKKCCLSSSGLRFREAGASETQNNNSNCYAVKNNDEKLRRLSSSGGFFPALAKYIILENGFVAGAAYDDKSMVHHIIISSIEEIPLLQGSKYVASRLDNIYERIKSLLEEKRLVLFTGTPCQIAGLLNYLGKKYESLITADLICHGTPSPVIYHDYLRFIENKYHDKIKSVTFRDKVNGWHTENITISMNSNKYTYTWERDPFYTLFFKNYILRPSCYQCRFARHERISDITMADFWGIEKSKPHFDDNKGTSLVITNTQKGQELFDKIKAAFVFDNAAINDSKQPMLKHPAVMPKNRPDFFKSYVNKGLVFCLKKYADYNLRAEIKYRIKKGIKKILNLLRNIKTICRGIKKI</sequence>
<keyword evidence="6" id="KW-1185">Reference proteome</keyword>
<proteinExistence type="predicted"/>
<comment type="caution">
    <text evidence="5">The sequence shown here is derived from an EMBL/GenBank/DDBJ whole genome shotgun (WGS) entry which is preliminary data.</text>
</comment>
<feature type="domain" description="4Fe-4S ferredoxin-type" evidence="4">
    <location>
        <begin position="39"/>
        <end position="70"/>
    </location>
</feature>
<dbReference type="InterPro" id="IPR017900">
    <property type="entry name" value="4Fe4S_Fe_S_CS"/>
</dbReference>
<feature type="domain" description="4Fe-4S ferredoxin-type" evidence="4">
    <location>
        <begin position="5"/>
        <end position="34"/>
    </location>
</feature>